<dbReference type="PANTHER" id="PTHR26452">
    <property type="entry name" value="OLFACTORY RECEPTOR"/>
    <property type="match status" value="1"/>
</dbReference>
<keyword evidence="9 10" id="KW-0807">Transducer</keyword>
<proteinExistence type="inferred from homology"/>
<evidence type="ECO:0000256" key="3">
    <source>
        <dbReference type="ARBA" id="ARBA00022692"/>
    </source>
</evidence>
<organism evidence="13 14">
    <name type="scientific">Eublepharis macularius</name>
    <name type="common">Leopard gecko</name>
    <name type="synonym">Cyrtodactylus macularius</name>
    <dbReference type="NCBI Taxonomy" id="481883"/>
    <lineage>
        <taxon>Eukaryota</taxon>
        <taxon>Metazoa</taxon>
        <taxon>Chordata</taxon>
        <taxon>Craniata</taxon>
        <taxon>Vertebrata</taxon>
        <taxon>Euteleostomi</taxon>
        <taxon>Lepidosauria</taxon>
        <taxon>Squamata</taxon>
        <taxon>Bifurcata</taxon>
        <taxon>Gekkota</taxon>
        <taxon>Eublepharidae</taxon>
        <taxon>Eublepharinae</taxon>
        <taxon>Eublepharis</taxon>
    </lineage>
</organism>
<evidence type="ECO:0000259" key="12">
    <source>
        <dbReference type="PROSITE" id="PS50262"/>
    </source>
</evidence>
<feature type="transmembrane region" description="Helical" evidence="11">
    <location>
        <begin position="236"/>
        <end position="256"/>
    </location>
</feature>
<dbReference type="GO" id="GO:0005886">
    <property type="term" value="C:plasma membrane"/>
    <property type="evidence" value="ECO:0007669"/>
    <property type="project" value="UniProtKB-SubCell"/>
</dbReference>
<dbReference type="Gene3D" id="1.20.1070.10">
    <property type="entry name" value="Rhodopsin 7-helix transmembrane proteins"/>
    <property type="match status" value="1"/>
</dbReference>
<dbReference type="AlphaFoldDB" id="A0AA97LC29"/>
<dbReference type="GeneID" id="129339297"/>
<reference evidence="14" key="1">
    <citation type="submission" date="2025-08" db="UniProtKB">
        <authorList>
            <consortium name="RefSeq"/>
        </authorList>
    </citation>
    <scope>IDENTIFICATION</scope>
    <source>
        <tissue evidence="14">Blood</tissue>
    </source>
</reference>
<dbReference type="GO" id="GO:0004930">
    <property type="term" value="F:G protein-coupled receptor activity"/>
    <property type="evidence" value="ECO:0007669"/>
    <property type="project" value="UniProtKB-KW"/>
</dbReference>
<evidence type="ECO:0000313" key="13">
    <source>
        <dbReference type="Proteomes" id="UP001190640"/>
    </source>
</evidence>
<dbReference type="Proteomes" id="UP001190640">
    <property type="component" value="Chromosome 12"/>
</dbReference>
<protein>
    <recommendedName>
        <fullName evidence="11">Olfactory receptor</fullName>
    </recommendedName>
</protein>
<dbReference type="KEGG" id="emc:129339297"/>
<keyword evidence="8 10" id="KW-0675">Receptor</keyword>
<evidence type="ECO:0000256" key="10">
    <source>
        <dbReference type="RuleBase" id="RU000688"/>
    </source>
</evidence>
<dbReference type="CDD" id="cd15229">
    <property type="entry name" value="7tmA_OR8S1-like"/>
    <property type="match status" value="1"/>
</dbReference>
<feature type="transmembrane region" description="Helical" evidence="11">
    <location>
        <begin position="98"/>
        <end position="119"/>
    </location>
</feature>
<feature type="domain" description="G-protein coupled receptors family 1 profile" evidence="12">
    <location>
        <begin position="41"/>
        <end position="289"/>
    </location>
</feature>
<dbReference type="PROSITE" id="PS00237">
    <property type="entry name" value="G_PROTEIN_RECEP_F1_1"/>
    <property type="match status" value="1"/>
</dbReference>
<dbReference type="GO" id="GO:0004984">
    <property type="term" value="F:olfactory receptor activity"/>
    <property type="evidence" value="ECO:0007669"/>
    <property type="project" value="InterPro"/>
</dbReference>
<evidence type="ECO:0000256" key="5">
    <source>
        <dbReference type="ARBA" id="ARBA00022989"/>
    </source>
</evidence>
<keyword evidence="2 11" id="KW-1003">Cell membrane</keyword>
<keyword evidence="5 11" id="KW-1133">Transmembrane helix</keyword>
<dbReference type="InterPro" id="IPR017452">
    <property type="entry name" value="GPCR_Rhodpsn_7TM"/>
</dbReference>
<dbReference type="InterPro" id="IPR050516">
    <property type="entry name" value="Olfactory_GPCR"/>
</dbReference>
<comment type="similarity">
    <text evidence="10">Belongs to the G-protein coupled receptor 1 family.</text>
</comment>
<evidence type="ECO:0000256" key="2">
    <source>
        <dbReference type="ARBA" id="ARBA00022475"/>
    </source>
</evidence>
<feature type="transmembrane region" description="Helical" evidence="11">
    <location>
        <begin position="139"/>
        <end position="157"/>
    </location>
</feature>
<dbReference type="SUPFAM" id="SSF81321">
    <property type="entry name" value="Family A G protein-coupled receptor-like"/>
    <property type="match status" value="1"/>
</dbReference>
<keyword evidence="3 10" id="KW-0812">Transmembrane</keyword>
<dbReference type="InterPro" id="IPR000725">
    <property type="entry name" value="Olfact_rcpt"/>
</dbReference>
<evidence type="ECO:0000256" key="7">
    <source>
        <dbReference type="ARBA" id="ARBA00023136"/>
    </source>
</evidence>
<dbReference type="PROSITE" id="PS50262">
    <property type="entry name" value="G_PROTEIN_RECEP_F1_2"/>
    <property type="match status" value="1"/>
</dbReference>
<evidence type="ECO:0000256" key="4">
    <source>
        <dbReference type="ARBA" id="ARBA00022725"/>
    </source>
</evidence>
<dbReference type="Pfam" id="PF13853">
    <property type="entry name" value="7tm_4"/>
    <property type="match status" value="1"/>
</dbReference>
<keyword evidence="11" id="KW-0716">Sensory transduction</keyword>
<keyword evidence="4 11" id="KW-0552">Olfaction</keyword>
<dbReference type="PRINTS" id="PR00237">
    <property type="entry name" value="GPCRRHODOPSN"/>
</dbReference>
<evidence type="ECO:0000256" key="8">
    <source>
        <dbReference type="ARBA" id="ARBA00023170"/>
    </source>
</evidence>
<accession>A0AA97LC29</accession>
<comment type="subcellular location">
    <subcellularLocation>
        <location evidence="1 11">Cell membrane</location>
        <topology evidence="1 11">Multi-pass membrane protein</topology>
    </subcellularLocation>
</comment>
<evidence type="ECO:0000256" key="1">
    <source>
        <dbReference type="ARBA" id="ARBA00004651"/>
    </source>
</evidence>
<sequence>MEMENQTTVTYFILLGFSYHLPVQIFLFVVFLLIYAVTLTGNMIIMVVIKHSSHLQSPMYFFLSQLSFLDICYSSVTVPKLLVNFFAGQTISYNNCITQMFFILLTASSEILLLTAMAYDRYAAICNPLHYVETMNIPFCKQLVGASWAIGFFNAITNTLSVLKLSFCGPNVIRHFSCELPSLLTLSCTETSMNEITFFISGGTVGGIAFFLTLLSYINIISTILKINSAEGRKKAFSTCSSHLIVVVLIYGTGYYRYLRPDSASSILLDELFSIQYSISTPMLNPIIYSLKTKEVKEAIKKLIRQKH</sequence>
<gene>
    <name evidence="14" type="primary">LOC129339297</name>
</gene>
<evidence type="ECO:0000256" key="6">
    <source>
        <dbReference type="ARBA" id="ARBA00023040"/>
    </source>
</evidence>
<evidence type="ECO:0000256" key="11">
    <source>
        <dbReference type="RuleBase" id="RU363047"/>
    </source>
</evidence>
<evidence type="ECO:0000313" key="14">
    <source>
        <dbReference type="RefSeq" id="XP_054849859.1"/>
    </source>
</evidence>
<keyword evidence="6 10" id="KW-0297">G-protein coupled receptor</keyword>
<dbReference type="RefSeq" id="XP_054849859.1">
    <property type="nucleotide sequence ID" value="XM_054993884.1"/>
</dbReference>
<feature type="transmembrane region" description="Helical" evidence="11">
    <location>
        <begin position="60"/>
        <end position="78"/>
    </location>
</feature>
<dbReference type="FunFam" id="1.20.1070.10:FF:000015">
    <property type="entry name" value="Olfactory receptor"/>
    <property type="match status" value="1"/>
</dbReference>
<dbReference type="InterPro" id="IPR000276">
    <property type="entry name" value="GPCR_Rhodpsn"/>
</dbReference>
<dbReference type="PRINTS" id="PR00245">
    <property type="entry name" value="OLFACTORYR"/>
</dbReference>
<name>A0AA97LC29_EUBMA</name>
<evidence type="ECO:0000256" key="9">
    <source>
        <dbReference type="ARBA" id="ARBA00023224"/>
    </source>
</evidence>
<feature type="transmembrane region" description="Helical" evidence="11">
    <location>
        <begin position="196"/>
        <end position="215"/>
    </location>
</feature>
<keyword evidence="7 11" id="KW-0472">Membrane</keyword>
<keyword evidence="13" id="KW-1185">Reference proteome</keyword>